<evidence type="ECO:0000256" key="1">
    <source>
        <dbReference type="SAM" id="MobiDB-lite"/>
    </source>
</evidence>
<organism evidence="3 4">
    <name type="scientific">Candidatus Roizmanbacteria bacterium CG11_big_fil_rev_8_21_14_0_20_35_14</name>
    <dbReference type="NCBI Taxonomy" id="1974855"/>
    <lineage>
        <taxon>Bacteria</taxon>
        <taxon>Candidatus Roizmaniibacteriota</taxon>
    </lineage>
</organism>
<protein>
    <recommendedName>
        <fullName evidence="5">Cohesin domain-containing protein</fullName>
    </recommendedName>
</protein>
<keyword evidence="2" id="KW-1133">Transmembrane helix</keyword>
<evidence type="ECO:0008006" key="5">
    <source>
        <dbReference type="Google" id="ProtNLM"/>
    </source>
</evidence>
<comment type="caution">
    <text evidence="3">The sequence shown here is derived from an EMBL/GenBank/DDBJ whole genome shotgun (WGS) entry which is preliminary data.</text>
</comment>
<dbReference type="SUPFAM" id="SSF49384">
    <property type="entry name" value="Carbohydrate-binding domain"/>
    <property type="match status" value="1"/>
</dbReference>
<gene>
    <name evidence="3" type="ORF">COV86_04820</name>
</gene>
<dbReference type="Gene3D" id="2.60.40.680">
    <property type="match status" value="1"/>
</dbReference>
<dbReference type="EMBL" id="PCVL01000075">
    <property type="protein sequence ID" value="PIQ72113.1"/>
    <property type="molecule type" value="Genomic_DNA"/>
</dbReference>
<name>A0A2H0KNL8_9BACT</name>
<dbReference type="Proteomes" id="UP000229570">
    <property type="component" value="Unassembled WGS sequence"/>
</dbReference>
<evidence type="ECO:0000256" key="2">
    <source>
        <dbReference type="SAM" id="Phobius"/>
    </source>
</evidence>
<reference evidence="3 4" key="1">
    <citation type="submission" date="2017-09" db="EMBL/GenBank/DDBJ databases">
        <title>Depth-based differentiation of microbial function through sediment-hosted aquifers and enrichment of novel symbionts in the deep terrestrial subsurface.</title>
        <authorList>
            <person name="Probst A.J."/>
            <person name="Ladd B."/>
            <person name="Jarett J.K."/>
            <person name="Geller-Mcgrath D.E."/>
            <person name="Sieber C.M."/>
            <person name="Emerson J.B."/>
            <person name="Anantharaman K."/>
            <person name="Thomas B.C."/>
            <person name="Malmstrom R."/>
            <person name="Stieglmeier M."/>
            <person name="Klingl A."/>
            <person name="Woyke T."/>
            <person name="Ryan C.M."/>
            <person name="Banfield J.F."/>
        </authorList>
    </citation>
    <scope>NUCLEOTIDE SEQUENCE [LARGE SCALE GENOMIC DNA]</scope>
    <source>
        <strain evidence="3">CG11_big_fil_rev_8_21_14_0_20_35_14</strain>
    </source>
</reference>
<accession>A0A2H0KNL8</accession>
<feature type="region of interest" description="Disordered" evidence="1">
    <location>
        <begin position="138"/>
        <end position="159"/>
    </location>
</feature>
<feature type="compositionally biased region" description="Pro residues" evidence="1">
    <location>
        <begin position="138"/>
        <end position="152"/>
    </location>
</feature>
<feature type="transmembrane region" description="Helical" evidence="2">
    <location>
        <begin position="176"/>
        <end position="194"/>
    </location>
</feature>
<evidence type="ECO:0000313" key="3">
    <source>
        <dbReference type="EMBL" id="PIQ72113.1"/>
    </source>
</evidence>
<keyword evidence="2" id="KW-0812">Transmembrane</keyword>
<proteinExistence type="predicted"/>
<sequence length="197" mass="20680">MKKILTVLLFIICSLIFVENVSATIDFSLFAPPPPFQRGQNIQFTINIDTGEESYTSTQIGMTYKTQYLEYISVSAGDTFTTVSADPQGDGKLIISGSSDNGFSGSGTYAYVNFKLIAAEAGSTELCVLYNPEITPTPTIPGPSPTPGPTAPPGSTLTPVPTALPTSGDVSGISRGLTFGLLFLALAGGGFFVFKKL</sequence>
<keyword evidence="2" id="KW-0472">Membrane</keyword>
<dbReference type="InterPro" id="IPR008965">
    <property type="entry name" value="CBM2/CBM3_carb-bd_dom_sf"/>
</dbReference>
<evidence type="ECO:0000313" key="4">
    <source>
        <dbReference type="Proteomes" id="UP000229570"/>
    </source>
</evidence>
<dbReference type="GO" id="GO:0030246">
    <property type="term" value="F:carbohydrate binding"/>
    <property type="evidence" value="ECO:0007669"/>
    <property type="project" value="InterPro"/>
</dbReference>
<dbReference type="AlphaFoldDB" id="A0A2H0KNL8"/>